<comment type="caution">
    <text evidence="2">The sequence shown here is derived from an EMBL/GenBank/DDBJ whole genome shotgun (WGS) entry which is preliminary data.</text>
</comment>
<evidence type="ECO:0000256" key="1">
    <source>
        <dbReference type="SAM" id="MobiDB-lite"/>
    </source>
</evidence>
<accession>A0ABN7WN32</accession>
<name>A0ABN7WN32_GIGMA</name>
<proteinExistence type="predicted"/>
<protein>
    <submittedName>
        <fullName evidence="2">30059_t:CDS:1</fullName>
    </submittedName>
</protein>
<feature type="non-terminal residue" evidence="2">
    <location>
        <position position="87"/>
    </location>
</feature>
<sequence>MPRPTSCQKKAIKAYEAKVYKHSADNSEAENSDDIGNLSVCDKAIENNNAASIMKRFQAALENEDQLEEVNEDEEDIRGLSEDEIEA</sequence>
<reference evidence="2 3" key="1">
    <citation type="submission" date="2021-06" db="EMBL/GenBank/DDBJ databases">
        <authorList>
            <person name="Kallberg Y."/>
            <person name="Tangrot J."/>
            <person name="Rosling A."/>
        </authorList>
    </citation>
    <scope>NUCLEOTIDE SEQUENCE [LARGE SCALE GENOMIC DNA]</scope>
    <source>
        <strain evidence="2 3">120-4 pot B 10/14</strain>
    </source>
</reference>
<evidence type="ECO:0000313" key="2">
    <source>
        <dbReference type="EMBL" id="CAG8836025.1"/>
    </source>
</evidence>
<dbReference type="EMBL" id="CAJVQB010052691">
    <property type="protein sequence ID" value="CAG8836025.1"/>
    <property type="molecule type" value="Genomic_DNA"/>
</dbReference>
<keyword evidence="3" id="KW-1185">Reference proteome</keyword>
<feature type="region of interest" description="Disordered" evidence="1">
    <location>
        <begin position="64"/>
        <end position="87"/>
    </location>
</feature>
<dbReference type="Proteomes" id="UP000789901">
    <property type="component" value="Unassembled WGS sequence"/>
</dbReference>
<gene>
    <name evidence="2" type="ORF">GMARGA_LOCUS32836</name>
</gene>
<evidence type="ECO:0000313" key="3">
    <source>
        <dbReference type="Proteomes" id="UP000789901"/>
    </source>
</evidence>
<organism evidence="2 3">
    <name type="scientific">Gigaspora margarita</name>
    <dbReference type="NCBI Taxonomy" id="4874"/>
    <lineage>
        <taxon>Eukaryota</taxon>
        <taxon>Fungi</taxon>
        <taxon>Fungi incertae sedis</taxon>
        <taxon>Mucoromycota</taxon>
        <taxon>Glomeromycotina</taxon>
        <taxon>Glomeromycetes</taxon>
        <taxon>Diversisporales</taxon>
        <taxon>Gigasporaceae</taxon>
        <taxon>Gigaspora</taxon>
    </lineage>
</organism>